<evidence type="ECO:0000256" key="2">
    <source>
        <dbReference type="ARBA" id="ARBA00009695"/>
    </source>
</evidence>
<protein>
    <recommendedName>
        <fullName evidence="3">Regulatory protein RecX</fullName>
    </recommendedName>
</protein>
<dbReference type="Pfam" id="PF21982">
    <property type="entry name" value="RecX_HTH1"/>
    <property type="match status" value="1"/>
</dbReference>
<dbReference type="Gene3D" id="1.10.10.10">
    <property type="entry name" value="Winged helix-like DNA-binding domain superfamily/Winged helix DNA-binding domain"/>
    <property type="match status" value="3"/>
</dbReference>
<feature type="domain" description="RecX third three-helical" evidence="6">
    <location>
        <begin position="144"/>
        <end position="190"/>
    </location>
</feature>
<dbReference type="PANTHER" id="PTHR33602">
    <property type="entry name" value="REGULATORY PROTEIN RECX FAMILY PROTEIN"/>
    <property type="match status" value="1"/>
</dbReference>
<dbReference type="InterPro" id="IPR003783">
    <property type="entry name" value="Regulatory_RecX"/>
</dbReference>
<dbReference type="GO" id="GO:0006282">
    <property type="term" value="P:regulation of DNA repair"/>
    <property type="evidence" value="ECO:0007669"/>
    <property type="project" value="InterPro"/>
</dbReference>
<dbReference type="InterPro" id="IPR053924">
    <property type="entry name" value="RecX_HTH_2nd"/>
</dbReference>
<evidence type="ECO:0000256" key="4">
    <source>
        <dbReference type="ARBA" id="ARBA00022490"/>
    </source>
</evidence>
<dbReference type="HAMAP" id="MF_01114">
    <property type="entry name" value="RecX"/>
    <property type="match status" value="1"/>
</dbReference>
<evidence type="ECO:0000256" key="1">
    <source>
        <dbReference type="ARBA" id="ARBA00004496"/>
    </source>
</evidence>
<feature type="domain" description="RecX first three-helical" evidence="7">
    <location>
        <begin position="51"/>
        <end position="89"/>
    </location>
</feature>
<sequence length="206" mass="22792">MGEVVQLDQDGAASKRRRTKSELKLNLIDATITQLPVVQEKSKEIEAADAAKQVLLRRLSHAPRTRKELAKDLKDKDISDEVANVALDRFEEVGLINDQALASSYVSSQHERKGLGKNALRQQLRAKGISDDMALEAISQISDDQEFQAAFALACKKIRSLQRDDAKTQLRKIVGVLARKGYSSNLAFRVAKEVITDLPDGLPSEI</sequence>
<dbReference type="Pfam" id="PF21981">
    <property type="entry name" value="RecX_HTH3"/>
    <property type="match status" value="1"/>
</dbReference>
<reference evidence="8" key="1">
    <citation type="submission" date="2020-05" db="EMBL/GenBank/DDBJ databases">
        <authorList>
            <person name="Chiriac C."/>
            <person name="Salcher M."/>
            <person name="Ghai R."/>
            <person name="Kavagutti S V."/>
        </authorList>
    </citation>
    <scope>NUCLEOTIDE SEQUENCE</scope>
</reference>
<dbReference type="Pfam" id="PF02631">
    <property type="entry name" value="RecX_HTH2"/>
    <property type="match status" value="1"/>
</dbReference>
<evidence type="ECO:0000259" key="6">
    <source>
        <dbReference type="Pfam" id="PF21981"/>
    </source>
</evidence>
<organism evidence="8">
    <name type="scientific">freshwater metagenome</name>
    <dbReference type="NCBI Taxonomy" id="449393"/>
    <lineage>
        <taxon>unclassified sequences</taxon>
        <taxon>metagenomes</taxon>
        <taxon>ecological metagenomes</taxon>
    </lineage>
</organism>
<dbReference type="GO" id="GO:0005737">
    <property type="term" value="C:cytoplasm"/>
    <property type="evidence" value="ECO:0007669"/>
    <property type="project" value="UniProtKB-SubCell"/>
</dbReference>
<dbReference type="PANTHER" id="PTHR33602:SF1">
    <property type="entry name" value="REGULATORY PROTEIN RECX FAMILY PROTEIN"/>
    <property type="match status" value="1"/>
</dbReference>
<dbReference type="InterPro" id="IPR036388">
    <property type="entry name" value="WH-like_DNA-bd_sf"/>
</dbReference>
<evidence type="ECO:0000259" key="5">
    <source>
        <dbReference type="Pfam" id="PF02631"/>
    </source>
</evidence>
<proteinExistence type="inferred from homology"/>
<evidence type="ECO:0000256" key="3">
    <source>
        <dbReference type="ARBA" id="ARBA00018111"/>
    </source>
</evidence>
<comment type="subcellular location">
    <subcellularLocation>
        <location evidence="1">Cytoplasm</location>
    </subcellularLocation>
</comment>
<dbReference type="AlphaFoldDB" id="A0A6J6ET52"/>
<name>A0A6J6ET52_9ZZZZ</name>
<dbReference type="InterPro" id="IPR053926">
    <property type="entry name" value="RecX_HTH_1st"/>
</dbReference>
<keyword evidence="4" id="KW-0963">Cytoplasm</keyword>
<evidence type="ECO:0000313" key="8">
    <source>
        <dbReference type="EMBL" id="CAB4579167.1"/>
    </source>
</evidence>
<dbReference type="EMBL" id="CAEZTU010000032">
    <property type="protein sequence ID" value="CAB4579167.1"/>
    <property type="molecule type" value="Genomic_DNA"/>
</dbReference>
<gene>
    <name evidence="8" type="ORF">UFOPK1740_00780</name>
</gene>
<evidence type="ECO:0000259" key="7">
    <source>
        <dbReference type="Pfam" id="PF21982"/>
    </source>
</evidence>
<dbReference type="InterPro" id="IPR053925">
    <property type="entry name" value="RecX_HTH_3rd"/>
</dbReference>
<comment type="similarity">
    <text evidence="2">Belongs to the RecX family.</text>
</comment>
<feature type="domain" description="RecX second three-helical" evidence="5">
    <location>
        <begin position="97"/>
        <end position="137"/>
    </location>
</feature>
<accession>A0A6J6ET52</accession>